<sequence>MTTARRRTRSSAKAAGARFEREVADYLAEHVDDRIDRRVKTGAKDRGDIAGIRLSPALRSGRVVVECKNTSRVALGAQHAEAETERGNDDAVAALLVHKRHGVADPGRQWVTCTVADLVALLTGERPQETT</sequence>
<dbReference type="EMBL" id="SWMS01000060">
    <property type="protein sequence ID" value="TKG57956.1"/>
    <property type="molecule type" value="Genomic_DNA"/>
</dbReference>
<evidence type="ECO:0008006" key="3">
    <source>
        <dbReference type="Google" id="ProtNLM"/>
    </source>
</evidence>
<name>A0ABY2RS53_9PSEU</name>
<accession>A0ABY2RS53</accession>
<gene>
    <name evidence="1" type="ORF">FCN18_38560</name>
</gene>
<evidence type="ECO:0000313" key="2">
    <source>
        <dbReference type="Proteomes" id="UP000309992"/>
    </source>
</evidence>
<comment type="caution">
    <text evidence="1">The sequence shown here is derived from an EMBL/GenBank/DDBJ whole genome shotgun (WGS) entry which is preliminary data.</text>
</comment>
<organism evidence="1 2">
    <name type="scientific">Prauserella endophytica</name>
    <dbReference type="NCBI Taxonomy" id="1592324"/>
    <lineage>
        <taxon>Bacteria</taxon>
        <taxon>Bacillati</taxon>
        <taxon>Actinomycetota</taxon>
        <taxon>Actinomycetes</taxon>
        <taxon>Pseudonocardiales</taxon>
        <taxon>Pseudonocardiaceae</taxon>
        <taxon>Prauserella</taxon>
        <taxon>Prauserella coralliicola group</taxon>
    </lineage>
</organism>
<reference evidence="1 2" key="1">
    <citation type="journal article" date="2015" name="Antonie Van Leeuwenhoek">
        <title>Prauserella endophytica sp. nov., an endophytic actinobacterium isolated from Tamarix taklamakanensis.</title>
        <authorList>
            <person name="Liu J.M."/>
            <person name="Habden X."/>
            <person name="Guo L."/>
            <person name="Tuo L."/>
            <person name="Jiang Z.K."/>
            <person name="Liu S.W."/>
            <person name="Liu X.F."/>
            <person name="Chen L."/>
            <person name="Li R.F."/>
            <person name="Zhang Y.Q."/>
            <person name="Sun C.H."/>
        </authorList>
    </citation>
    <scope>NUCLEOTIDE SEQUENCE [LARGE SCALE GENOMIC DNA]</scope>
    <source>
        <strain evidence="1 2">CGMCC 4.7182</strain>
    </source>
</reference>
<dbReference type="Proteomes" id="UP000309992">
    <property type="component" value="Unassembled WGS sequence"/>
</dbReference>
<protein>
    <recommendedName>
        <fullName evidence="3">Holliday junction resolvase</fullName>
    </recommendedName>
</protein>
<proteinExistence type="predicted"/>
<keyword evidence="2" id="KW-1185">Reference proteome</keyword>
<evidence type="ECO:0000313" key="1">
    <source>
        <dbReference type="EMBL" id="TKG57956.1"/>
    </source>
</evidence>